<keyword evidence="3" id="KW-1185">Reference proteome</keyword>
<keyword evidence="1" id="KW-0812">Transmembrane</keyword>
<sequence>MAKFFRWLFWTFAPFILIAAGAGLVWLGLELEVNFLLWAGGITALTGFGWGAILVLVHSEGGGFD</sequence>
<reference evidence="2 3" key="1">
    <citation type="submission" date="2018-08" db="EMBL/GenBank/DDBJ databases">
        <title>Henriciella mobilis sp. nov., isolated from seawater.</title>
        <authorList>
            <person name="Cheng H."/>
            <person name="Wu Y.-H."/>
            <person name="Xu X.-W."/>
            <person name="Guo L.-L."/>
        </authorList>
    </citation>
    <scope>NUCLEOTIDE SEQUENCE [LARGE SCALE GENOMIC DNA]</scope>
    <source>
        <strain evidence="2 3">JN25</strain>
    </source>
</reference>
<name>A0A399REH7_9PROT</name>
<gene>
    <name evidence="2" type="ORF">D1223_11080</name>
</gene>
<evidence type="ECO:0000313" key="3">
    <source>
        <dbReference type="Proteomes" id="UP000266385"/>
    </source>
</evidence>
<keyword evidence="1" id="KW-1133">Transmembrane helix</keyword>
<dbReference type="RefSeq" id="WP_119376495.1">
    <property type="nucleotide sequence ID" value="NZ_QWFX01000013.1"/>
</dbReference>
<feature type="transmembrane region" description="Helical" evidence="1">
    <location>
        <begin position="7"/>
        <end position="29"/>
    </location>
</feature>
<comment type="caution">
    <text evidence="2">The sequence shown here is derived from an EMBL/GenBank/DDBJ whole genome shotgun (WGS) entry which is preliminary data.</text>
</comment>
<proteinExistence type="predicted"/>
<evidence type="ECO:0000256" key="1">
    <source>
        <dbReference type="SAM" id="Phobius"/>
    </source>
</evidence>
<dbReference type="AlphaFoldDB" id="A0A399REH7"/>
<keyword evidence="1" id="KW-0472">Membrane</keyword>
<feature type="transmembrane region" description="Helical" evidence="1">
    <location>
        <begin position="35"/>
        <end position="57"/>
    </location>
</feature>
<organism evidence="2 3">
    <name type="scientific">Henriciella mobilis</name>
    <dbReference type="NCBI Taxonomy" id="2305467"/>
    <lineage>
        <taxon>Bacteria</taxon>
        <taxon>Pseudomonadati</taxon>
        <taxon>Pseudomonadota</taxon>
        <taxon>Alphaproteobacteria</taxon>
        <taxon>Hyphomonadales</taxon>
        <taxon>Hyphomonadaceae</taxon>
        <taxon>Henriciella</taxon>
    </lineage>
</organism>
<evidence type="ECO:0000313" key="2">
    <source>
        <dbReference type="EMBL" id="RIJ27959.1"/>
    </source>
</evidence>
<accession>A0A399REH7</accession>
<dbReference type="EMBL" id="QWFX01000013">
    <property type="protein sequence ID" value="RIJ27959.1"/>
    <property type="molecule type" value="Genomic_DNA"/>
</dbReference>
<dbReference type="Proteomes" id="UP000266385">
    <property type="component" value="Unassembled WGS sequence"/>
</dbReference>
<protein>
    <submittedName>
        <fullName evidence="2">Uncharacterized protein</fullName>
    </submittedName>
</protein>